<dbReference type="EMBL" id="SZYD01000015">
    <property type="protein sequence ID" value="KAD3642272.1"/>
    <property type="molecule type" value="Genomic_DNA"/>
</dbReference>
<feature type="transmembrane region" description="Helical" evidence="1">
    <location>
        <begin position="20"/>
        <end position="41"/>
    </location>
</feature>
<evidence type="ECO:0000313" key="2">
    <source>
        <dbReference type="EMBL" id="KAD3642272.1"/>
    </source>
</evidence>
<comment type="caution">
    <text evidence="2">The sequence shown here is derived from an EMBL/GenBank/DDBJ whole genome shotgun (WGS) entry which is preliminary data.</text>
</comment>
<sequence length="157" mass="17998">MKDRPELRCRFKAADNGDVPYVAVSSSAVAPPFWPIMLLFLQAAQRCKLMVAERLFIKLQARSDCEYFIVEDDDIGAVDRAGQTTIRNVVMCYNKEVALPLIRRGAYVVVKDKKRYTLLVRASDEFRPILIDPVKAMLEGWTLLQQNLYREGKHMTS</sequence>
<name>A0A5N6MQF7_9ASTR</name>
<reference evidence="2 3" key="1">
    <citation type="submission" date="2019-05" db="EMBL/GenBank/DDBJ databases">
        <title>Mikania micrantha, genome provides insights into the molecular mechanism of rapid growth.</title>
        <authorList>
            <person name="Liu B."/>
        </authorList>
    </citation>
    <scope>NUCLEOTIDE SEQUENCE [LARGE SCALE GENOMIC DNA]</scope>
    <source>
        <strain evidence="2">NLD-2019</strain>
        <tissue evidence="2">Leaf</tissue>
    </source>
</reference>
<proteinExistence type="predicted"/>
<dbReference type="InterPro" id="IPR036770">
    <property type="entry name" value="Ankyrin_rpt-contain_sf"/>
</dbReference>
<keyword evidence="1" id="KW-1133">Transmembrane helix</keyword>
<gene>
    <name evidence="2" type="ORF">E3N88_31496</name>
</gene>
<evidence type="ECO:0000313" key="3">
    <source>
        <dbReference type="Proteomes" id="UP000326396"/>
    </source>
</evidence>
<dbReference type="Proteomes" id="UP000326396">
    <property type="component" value="Linkage Group LG5"/>
</dbReference>
<protein>
    <submittedName>
        <fullName evidence="2">Uncharacterized protein</fullName>
    </submittedName>
</protein>
<accession>A0A5N6MQF7</accession>
<organism evidence="2 3">
    <name type="scientific">Mikania micrantha</name>
    <name type="common">bitter vine</name>
    <dbReference type="NCBI Taxonomy" id="192012"/>
    <lineage>
        <taxon>Eukaryota</taxon>
        <taxon>Viridiplantae</taxon>
        <taxon>Streptophyta</taxon>
        <taxon>Embryophyta</taxon>
        <taxon>Tracheophyta</taxon>
        <taxon>Spermatophyta</taxon>
        <taxon>Magnoliopsida</taxon>
        <taxon>eudicotyledons</taxon>
        <taxon>Gunneridae</taxon>
        <taxon>Pentapetalae</taxon>
        <taxon>asterids</taxon>
        <taxon>campanulids</taxon>
        <taxon>Asterales</taxon>
        <taxon>Asteraceae</taxon>
        <taxon>Asteroideae</taxon>
        <taxon>Heliantheae alliance</taxon>
        <taxon>Eupatorieae</taxon>
        <taxon>Mikania</taxon>
    </lineage>
</organism>
<dbReference type="SUPFAM" id="SSF48403">
    <property type="entry name" value="Ankyrin repeat"/>
    <property type="match status" value="1"/>
</dbReference>
<evidence type="ECO:0000256" key="1">
    <source>
        <dbReference type="SAM" id="Phobius"/>
    </source>
</evidence>
<dbReference type="AlphaFoldDB" id="A0A5N6MQF7"/>
<keyword evidence="1" id="KW-0812">Transmembrane</keyword>
<keyword evidence="1" id="KW-0472">Membrane</keyword>
<dbReference type="OrthoDB" id="20872at2759"/>
<keyword evidence="3" id="KW-1185">Reference proteome</keyword>